<accession>A0A9D7I7W7</accession>
<proteinExistence type="predicted"/>
<feature type="domain" description="CHRD" evidence="2">
    <location>
        <begin position="30"/>
        <end position="148"/>
    </location>
</feature>
<dbReference type="EMBL" id="JADJNC010000006">
    <property type="protein sequence ID" value="MBK7422508.1"/>
    <property type="molecule type" value="Genomic_DNA"/>
</dbReference>
<dbReference type="Pfam" id="PF07452">
    <property type="entry name" value="CHRD"/>
    <property type="match status" value="1"/>
</dbReference>
<feature type="chain" id="PRO_5038737470" evidence="1">
    <location>
        <begin position="31"/>
        <end position="152"/>
    </location>
</feature>
<gene>
    <name evidence="3" type="ORF">IPJ48_05090</name>
</gene>
<dbReference type="SMART" id="SM00754">
    <property type="entry name" value="CHRD"/>
    <property type="match status" value="1"/>
</dbReference>
<evidence type="ECO:0000313" key="4">
    <source>
        <dbReference type="Proteomes" id="UP000886602"/>
    </source>
</evidence>
<comment type="caution">
    <text evidence="3">The sequence shown here is derived from an EMBL/GenBank/DDBJ whole genome shotgun (WGS) entry which is preliminary data.</text>
</comment>
<protein>
    <submittedName>
        <fullName evidence="3">CHRD domain-containing protein</fullName>
    </submittedName>
</protein>
<dbReference type="PROSITE" id="PS50933">
    <property type="entry name" value="CHRD"/>
    <property type="match status" value="1"/>
</dbReference>
<sequence length="152" mass="16005">MITTSKSPTKRLSRAVPLALLLLASASLYAQQPMSITLKGDAEVPPVTTSATGTGQFTVLPVRTVSGSIKTSGMVPTMAHIHEAAVGKNGPPIITLTKTGNDGFVVPADARLSEAQYTSYVAGNLYVNVHSEQHPQGEIRAQLLGRPMRIAN</sequence>
<organism evidence="3 4">
    <name type="scientific">Candidatus Propionivibrio dominans</name>
    <dbReference type="NCBI Taxonomy" id="2954373"/>
    <lineage>
        <taxon>Bacteria</taxon>
        <taxon>Pseudomonadati</taxon>
        <taxon>Pseudomonadota</taxon>
        <taxon>Betaproteobacteria</taxon>
        <taxon>Rhodocyclales</taxon>
        <taxon>Rhodocyclaceae</taxon>
        <taxon>Propionivibrio</taxon>
    </lineage>
</organism>
<reference evidence="3" key="1">
    <citation type="submission" date="2020-10" db="EMBL/GenBank/DDBJ databases">
        <title>Connecting structure to function with the recovery of over 1000 high-quality activated sludge metagenome-assembled genomes encoding full-length rRNA genes using long-read sequencing.</title>
        <authorList>
            <person name="Singleton C.M."/>
            <person name="Petriglieri F."/>
            <person name="Kristensen J.M."/>
            <person name="Kirkegaard R.H."/>
            <person name="Michaelsen T.Y."/>
            <person name="Andersen M.H."/>
            <person name="Karst S.M."/>
            <person name="Dueholm M.S."/>
            <person name="Nielsen P.H."/>
            <person name="Albertsen M."/>
        </authorList>
    </citation>
    <scope>NUCLEOTIDE SEQUENCE</scope>
    <source>
        <strain evidence="3">EsbW_18-Q3-R4-48_MAXAC.044</strain>
    </source>
</reference>
<dbReference type="AlphaFoldDB" id="A0A9D7I7W7"/>
<evidence type="ECO:0000256" key="1">
    <source>
        <dbReference type="SAM" id="SignalP"/>
    </source>
</evidence>
<feature type="signal peptide" evidence="1">
    <location>
        <begin position="1"/>
        <end position="30"/>
    </location>
</feature>
<dbReference type="InterPro" id="IPR010895">
    <property type="entry name" value="CHRD"/>
</dbReference>
<name>A0A9D7I7W7_9RHOO</name>
<evidence type="ECO:0000313" key="3">
    <source>
        <dbReference type="EMBL" id="MBK7422508.1"/>
    </source>
</evidence>
<dbReference type="Proteomes" id="UP000886602">
    <property type="component" value="Unassembled WGS sequence"/>
</dbReference>
<evidence type="ECO:0000259" key="2">
    <source>
        <dbReference type="PROSITE" id="PS50933"/>
    </source>
</evidence>
<keyword evidence="1" id="KW-0732">Signal</keyword>